<dbReference type="EMBL" id="JAENHL010000007">
    <property type="protein sequence ID" value="MBK1867180.1"/>
    <property type="molecule type" value="Genomic_DNA"/>
</dbReference>
<evidence type="ECO:0000313" key="1">
    <source>
        <dbReference type="EMBL" id="MBK1867180.1"/>
    </source>
</evidence>
<reference evidence="1" key="1">
    <citation type="submission" date="2021-01" db="EMBL/GenBank/DDBJ databases">
        <authorList>
            <person name="Sun Q."/>
        </authorList>
    </citation>
    <scope>NUCLEOTIDE SEQUENCE</scope>
    <source>
        <strain evidence="1">YIM B02566</strain>
    </source>
</reference>
<protein>
    <submittedName>
        <fullName evidence="1">Alpha/beta hydrolase</fullName>
    </submittedName>
</protein>
<keyword evidence="2" id="KW-1185">Reference proteome</keyword>
<accession>A0ACC5R3I9</accession>
<keyword evidence="1" id="KW-0378">Hydrolase</keyword>
<name>A0ACC5R3I9_9HYPH</name>
<sequence length="319" mass="35555">MLATAELLSPIRLDPRARRLIPKLSFAGAVADLDPAEVRRSYNRTRQPYAWPLESVGNITPIARGHDGTPALRIFRPQISSAEAADSYLFFHGGGWTLGDLAIYEPLCRRLANRLNANIIWVEYRLAPEHPFPAALDDAAAAVLWFIKNAESLGLAPDRLSLIGDSAGANIAAVLALLNRRGEYGLRFRRQVLIYPCLDLTASYPSHHELAEGYLLTRDLYGWYRQNYVQNHDPTDWRLSPLFAAGLKEAAPAVILRAGFDPLRDEAKAYGQRLRLAGVPVQEIYFPEMLHGFVTMGAVFPQAESAIEQIKRGIRRLGD</sequence>
<gene>
    <name evidence="1" type="ORF">JHL16_12560</name>
</gene>
<proteinExistence type="predicted"/>
<dbReference type="Proteomes" id="UP000616151">
    <property type="component" value="Unassembled WGS sequence"/>
</dbReference>
<organism evidence="1 2">
    <name type="scientific">Taklimakanibacter albus</name>
    <dbReference type="NCBI Taxonomy" id="2800327"/>
    <lineage>
        <taxon>Bacteria</taxon>
        <taxon>Pseudomonadati</taxon>
        <taxon>Pseudomonadota</taxon>
        <taxon>Alphaproteobacteria</taxon>
        <taxon>Hyphomicrobiales</taxon>
        <taxon>Aestuariivirgaceae</taxon>
        <taxon>Taklimakanibacter</taxon>
    </lineage>
</organism>
<evidence type="ECO:0000313" key="2">
    <source>
        <dbReference type="Proteomes" id="UP000616151"/>
    </source>
</evidence>
<comment type="caution">
    <text evidence="1">The sequence shown here is derived from an EMBL/GenBank/DDBJ whole genome shotgun (WGS) entry which is preliminary data.</text>
</comment>